<name>A0ABU4Y5A8_9HYPH</name>
<keyword evidence="1" id="KW-0808">Transferase</keyword>
<keyword evidence="2" id="KW-1185">Reference proteome</keyword>
<dbReference type="InterPro" id="IPR008884">
    <property type="entry name" value="TylF_MeTrfase"/>
</dbReference>
<keyword evidence="1" id="KW-0489">Methyltransferase</keyword>
<dbReference type="Pfam" id="PF05711">
    <property type="entry name" value="TylF"/>
    <property type="match status" value="1"/>
</dbReference>
<dbReference type="Proteomes" id="UP001287059">
    <property type="component" value="Unassembled WGS sequence"/>
</dbReference>
<dbReference type="PANTHER" id="PTHR40036">
    <property type="entry name" value="MACROCIN O-METHYLTRANSFERASE"/>
    <property type="match status" value="1"/>
</dbReference>
<protein>
    <submittedName>
        <fullName evidence="1">TylF/MycF/NovP-related O-methyltransferase</fullName>
        <ecNumber evidence="1">2.1.1.-</ecNumber>
    </submittedName>
</protein>
<dbReference type="PANTHER" id="PTHR40036:SF1">
    <property type="entry name" value="MACROCIN O-METHYLTRANSFERASE"/>
    <property type="match status" value="1"/>
</dbReference>
<dbReference type="GO" id="GO:0032259">
    <property type="term" value="P:methylation"/>
    <property type="evidence" value="ECO:0007669"/>
    <property type="project" value="UniProtKB-KW"/>
</dbReference>
<dbReference type="InterPro" id="IPR029063">
    <property type="entry name" value="SAM-dependent_MTases_sf"/>
</dbReference>
<evidence type="ECO:0000313" key="2">
    <source>
        <dbReference type="Proteomes" id="UP001287059"/>
    </source>
</evidence>
<sequence>MNCLYTDLLIKIIANTIYGSGSQVIDPSKVGESTPFNREDRLLGRDWPTIAHSMAGVKRLTNVRDLVQRAIDENVPGDFIETGVWRGGCCILMRGVLAANGVRDRKVYVADSFDGLPPPDVENFPADRGDRLHEYRQLAIDQAQVESNFDAYDLLDDQVVFVKGLFGDTLPSLKAGPFALIRLDGDMYESTMDSLEALYPRLSPGGFAIIDDLALPPCRQAVEDYRARNRIKAKIHEIDWTGGWWQKSIAADN</sequence>
<reference evidence="1 2" key="1">
    <citation type="submission" date="2023-08" db="EMBL/GenBank/DDBJ databases">
        <title>Implementing the SeqCode for naming new Mesorhizobium species isolated from Vachellia karroo root nodules.</title>
        <authorList>
            <person name="Van Lill M."/>
        </authorList>
    </citation>
    <scope>NUCLEOTIDE SEQUENCE [LARGE SCALE GENOMIC DNA]</scope>
    <source>
        <strain evidence="1 2">VK24D</strain>
    </source>
</reference>
<dbReference type="Gene3D" id="3.40.50.150">
    <property type="entry name" value="Vaccinia Virus protein VP39"/>
    <property type="match status" value="1"/>
</dbReference>
<dbReference type="EC" id="2.1.1.-" evidence="1"/>
<gene>
    <name evidence="1" type="ORF">RFN28_22710</name>
</gene>
<comment type="caution">
    <text evidence="1">The sequence shown here is derived from an EMBL/GenBank/DDBJ whole genome shotgun (WGS) entry which is preliminary data.</text>
</comment>
<evidence type="ECO:0000313" key="1">
    <source>
        <dbReference type="EMBL" id="MDX8481250.1"/>
    </source>
</evidence>
<proteinExistence type="predicted"/>
<dbReference type="EMBL" id="JAVIIW010000029">
    <property type="protein sequence ID" value="MDX8481250.1"/>
    <property type="molecule type" value="Genomic_DNA"/>
</dbReference>
<accession>A0ABU4Y5A8</accession>
<dbReference type="GO" id="GO:0008168">
    <property type="term" value="F:methyltransferase activity"/>
    <property type="evidence" value="ECO:0007669"/>
    <property type="project" value="UniProtKB-KW"/>
</dbReference>
<dbReference type="SUPFAM" id="SSF53335">
    <property type="entry name" value="S-adenosyl-L-methionine-dependent methyltransferases"/>
    <property type="match status" value="1"/>
</dbReference>
<organism evidence="1 2">
    <name type="scientific">Mesorhizobium album</name>
    <dbReference type="NCBI Taxonomy" id="3072314"/>
    <lineage>
        <taxon>Bacteria</taxon>
        <taxon>Pseudomonadati</taxon>
        <taxon>Pseudomonadota</taxon>
        <taxon>Alphaproteobacteria</taxon>
        <taxon>Hyphomicrobiales</taxon>
        <taxon>Phyllobacteriaceae</taxon>
        <taxon>Mesorhizobium</taxon>
    </lineage>
</organism>
<dbReference type="RefSeq" id="WP_320289457.1">
    <property type="nucleotide sequence ID" value="NZ_JAVIIW010000029.1"/>
</dbReference>